<dbReference type="PANTHER" id="PTHR33880:SF12">
    <property type="entry name" value="TRANSFERRING GLYCOSYL GROUPS, PUTATIVE-RELATED"/>
    <property type="match status" value="1"/>
</dbReference>
<reference evidence="2 3" key="1">
    <citation type="submission" date="2017-09" db="EMBL/GenBank/DDBJ databases">
        <title>WGS assembly of Aquilegia coerulea Goldsmith.</title>
        <authorList>
            <person name="Hodges S."/>
            <person name="Kramer E."/>
            <person name="Nordborg M."/>
            <person name="Tomkins J."/>
            <person name="Borevitz J."/>
            <person name="Derieg N."/>
            <person name="Yan J."/>
            <person name="Mihaltcheva S."/>
            <person name="Hayes R.D."/>
            <person name="Rokhsar D."/>
        </authorList>
    </citation>
    <scope>NUCLEOTIDE SEQUENCE [LARGE SCALE GENOMIC DNA]</scope>
    <source>
        <strain evidence="3">cv. Goldsmith</strain>
    </source>
</reference>
<evidence type="ECO:0000313" key="2">
    <source>
        <dbReference type="EMBL" id="PIA30516.1"/>
    </source>
</evidence>
<evidence type="ECO:0008006" key="4">
    <source>
        <dbReference type="Google" id="ProtNLM"/>
    </source>
</evidence>
<evidence type="ECO:0000256" key="1">
    <source>
        <dbReference type="SAM" id="SignalP"/>
    </source>
</evidence>
<keyword evidence="3" id="KW-1185">Reference proteome</keyword>
<dbReference type="InParanoid" id="A0A2G5CGT3"/>
<name>A0A2G5CGT3_AQUCA</name>
<dbReference type="Proteomes" id="UP000230069">
    <property type="component" value="Unassembled WGS sequence"/>
</dbReference>
<accession>A0A2G5CGT3</accession>
<protein>
    <recommendedName>
        <fullName evidence="4">Transferring glycosyl group transferase</fullName>
    </recommendedName>
</protein>
<dbReference type="AlphaFoldDB" id="A0A2G5CGT3"/>
<dbReference type="PANTHER" id="PTHR33880">
    <property type="entry name" value="EXPRESSED PROTEIN"/>
    <property type="match status" value="1"/>
</dbReference>
<evidence type="ECO:0000313" key="3">
    <source>
        <dbReference type="Proteomes" id="UP000230069"/>
    </source>
</evidence>
<feature type="signal peptide" evidence="1">
    <location>
        <begin position="1"/>
        <end position="19"/>
    </location>
</feature>
<feature type="chain" id="PRO_5013673577" description="Transferring glycosyl group transferase" evidence="1">
    <location>
        <begin position="20"/>
        <end position="196"/>
    </location>
</feature>
<sequence length="196" mass="22909">MRYVELVLCLLLLLLKTQGNESTPVPTPWPEQFHSLLYMNLTDSRLQITDLWYDWPKGRNVNIMQKQLGELLYDVEWNNGTSYYYTLGKDSGCKIMNFGVGIPRPDFLDGAEYVGIQETDGFLCNVWEKVEFIWYYEDIATQRPVRWDFYDGISTHVITYEIGAVLEDSRVQAPIYCFNQDEHLKDSKPQISARQV</sequence>
<dbReference type="InterPro" id="IPR038941">
    <property type="entry name" value="At4g14100-like"/>
</dbReference>
<keyword evidence="1" id="KW-0732">Signal</keyword>
<gene>
    <name evidence="2" type="ORF">AQUCO_05500062v1</name>
</gene>
<organism evidence="2 3">
    <name type="scientific">Aquilegia coerulea</name>
    <name type="common">Rocky mountain columbine</name>
    <dbReference type="NCBI Taxonomy" id="218851"/>
    <lineage>
        <taxon>Eukaryota</taxon>
        <taxon>Viridiplantae</taxon>
        <taxon>Streptophyta</taxon>
        <taxon>Embryophyta</taxon>
        <taxon>Tracheophyta</taxon>
        <taxon>Spermatophyta</taxon>
        <taxon>Magnoliopsida</taxon>
        <taxon>Ranunculales</taxon>
        <taxon>Ranunculaceae</taxon>
        <taxon>Thalictroideae</taxon>
        <taxon>Aquilegia</taxon>
    </lineage>
</organism>
<dbReference type="OrthoDB" id="406551at2759"/>
<dbReference type="EMBL" id="KZ305072">
    <property type="protein sequence ID" value="PIA30516.1"/>
    <property type="molecule type" value="Genomic_DNA"/>
</dbReference>
<dbReference type="STRING" id="218851.A0A2G5CGT3"/>
<proteinExistence type="predicted"/>